<dbReference type="PANTHER" id="PTHR11439:SF450">
    <property type="entry name" value="REVERSE TRANSCRIPTASE TY1_COPIA-TYPE DOMAIN-CONTAINING PROTEIN"/>
    <property type="match status" value="1"/>
</dbReference>
<dbReference type="Proteomes" id="UP001454036">
    <property type="component" value="Unassembled WGS sequence"/>
</dbReference>
<evidence type="ECO:0000259" key="1">
    <source>
        <dbReference type="Pfam" id="PF07727"/>
    </source>
</evidence>
<feature type="domain" description="Reverse transcriptase Ty1/copia-type" evidence="1">
    <location>
        <begin position="3"/>
        <end position="81"/>
    </location>
</feature>
<organism evidence="2 3">
    <name type="scientific">Lithospermum erythrorhizon</name>
    <name type="common">Purple gromwell</name>
    <name type="synonym">Lithospermum officinale var. erythrorhizon</name>
    <dbReference type="NCBI Taxonomy" id="34254"/>
    <lineage>
        <taxon>Eukaryota</taxon>
        <taxon>Viridiplantae</taxon>
        <taxon>Streptophyta</taxon>
        <taxon>Embryophyta</taxon>
        <taxon>Tracheophyta</taxon>
        <taxon>Spermatophyta</taxon>
        <taxon>Magnoliopsida</taxon>
        <taxon>eudicotyledons</taxon>
        <taxon>Gunneridae</taxon>
        <taxon>Pentapetalae</taxon>
        <taxon>asterids</taxon>
        <taxon>lamiids</taxon>
        <taxon>Boraginales</taxon>
        <taxon>Boraginaceae</taxon>
        <taxon>Boraginoideae</taxon>
        <taxon>Lithospermeae</taxon>
        <taxon>Lithospermum</taxon>
    </lineage>
</organism>
<accession>A0AAV3RGW2</accession>
<keyword evidence="3" id="KW-1185">Reference proteome</keyword>
<gene>
    <name evidence="2" type="ORF">LIER_28231</name>
</gene>
<proteinExistence type="predicted"/>
<dbReference type="EMBL" id="BAABME010009322">
    <property type="protein sequence ID" value="GAA0174956.1"/>
    <property type="molecule type" value="Genomic_DNA"/>
</dbReference>
<dbReference type="SUPFAM" id="SSF56672">
    <property type="entry name" value="DNA/RNA polymerases"/>
    <property type="match status" value="1"/>
</dbReference>
<dbReference type="Pfam" id="PF07727">
    <property type="entry name" value="RVT_2"/>
    <property type="match status" value="1"/>
</dbReference>
<dbReference type="InterPro" id="IPR013103">
    <property type="entry name" value="RVT_2"/>
</dbReference>
<keyword evidence="2" id="KW-0675">Receptor</keyword>
<protein>
    <submittedName>
        <fullName evidence="2">Transmembrane signal receptor</fullName>
    </submittedName>
</protein>
<name>A0AAV3RGW2_LITER</name>
<evidence type="ECO:0000313" key="3">
    <source>
        <dbReference type="Proteomes" id="UP001454036"/>
    </source>
</evidence>
<dbReference type="PANTHER" id="PTHR11439">
    <property type="entry name" value="GAG-POL-RELATED RETROTRANSPOSON"/>
    <property type="match status" value="1"/>
</dbReference>
<sequence>MLVYVDDILVTGNRLSDVNSFISTLCSRFVNRDLGEFNFFLGIEAVKQSDGSLLLSQKQYMLDLLKKANMLNYKPVSTPMSTSTSPDDTSIGDSFASVDPTLYRQLVGSLQYLTLTRLDLSYAVNRVCQHMHAPTAEHFGLVKRILRYVKSTIALGLIITPSRDFTIQAFSDADWAGFSSDRRSTGGYAVYLGSNIVSRQSKKQRTVTRSSTESEYKALANCSAEISWLVPLFGELHFSPSKSPILWCNNLEKVAHKELQVQFISTKDQIADILTKPLRTTRFVFFRSKLRLCSRKPFACEGSIG</sequence>
<evidence type="ECO:0000313" key="2">
    <source>
        <dbReference type="EMBL" id="GAA0174956.1"/>
    </source>
</evidence>
<dbReference type="CDD" id="cd09272">
    <property type="entry name" value="RNase_HI_RT_Ty1"/>
    <property type="match status" value="1"/>
</dbReference>
<dbReference type="InterPro" id="IPR043502">
    <property type="entry name" value="DNA/RNA_pol_sf"/>
</dbReference>
<keyword evidence="2" id="KW-0472">Membrane</keyword>
<reference evidence="2 3" key="1">
    <citation type="submission" date="2024-01" db="EMBL/GenBank/DDBJ databases">
        <title>The complete chloroplast genome sequence of Lithospermum erythrorhizon: insights into the phylogenetic relationship among Boraginaceae species and the maternal lineages of purple gromwells.</title>
        <authorList>
            <person name="Okada T."/>
            <person name="Watanabe K."/>
        </authorList>
    </citation>
    <scope>NUCLEOTIDE SEQUENCE [LARGE SCALE GENOMIC DNA]</scope>
</reference>
<dbReference type="AlphaFoldDB" id="A0AAV3RGW2"/>
<comment type="caution">
    <text evidence="2">The sequence shown here is derived from an EMBL/GenBank/DDBJ whole genome shotgun (WGS) entry which is preliminary data.</text>
</comment>
<keyword evidence="2" id="KW-0812">Transmembrane</keyword>